<dbReference type="Proteomes" id="UP000187313">
    <property type="component" value="Unassembled WGS sequence"/>
</dbReference>
<dbReference type="InterPro" id="IPR014710">
    <property type="entry name" value="RmlC-like_jellyroll"/>
</dbReference>
<reference evidence="3 4" key="1">
    <citation type="submission" date="2016-10" db="EMBL/GenBank/DDBJ databases">
        <title>Paenibacillus species isolates.</title>
        <authorList>
            <person name="Beno S.M."/>
        </authorList>
    </citation>
    <scope>NUCLEOTIDE SEQUENCE [LARGE SCALE GENOMIC DNA]</scope>
    <source>
        <strain evidence="3 4">FSL R5-0923</strain>
    </source>
</reference>
<evidence type="ECO:0000313" key="4">
    <source>
        <dbReference type="Proteomes" id="UP000187313"/>
    </source>
</evidence>
<feature type="domain" description="AraC-type arabinose-binding/dimerisation" evidence="2">
    <location>
        <begin position="24"/>
        <end position="109"/>
    </location>
</feature>
<keyword evidence="1" id="KW-0238">DNA-binding</keyword>
<dbReference type="RefSeq" id="WP_076298814.1">
    <property type="nucleotide sequence ID" value="NZ_MPTD01000004.1"/>
</dbReference>
<sequence>MKQLFEPVVFVEHKPLVWDYKIYTDDYYKGYYHWHQCCEIMFVHGGQGNVVVNQQMYDIRRGMLFFFQPYQLHRIYSEVSPACPFERSIFYIDPHVAENLLVGFSKRKALFTTLWRGENTHCAINLEDRVEIVEWTLEQYDHNKKKQSKRKYRRHFDVNPSIIEQYQDWRSADIPIRRTADLALF</sequence>
<proteinExistence type="predicted"/>
<dbReference type="Pfam" id="PF02311">
    <property type="entry name" value="AraC_binding"/>
    <property type="match status" value="1"/>
</dbReference>
<keyword evidence="4" id="KW-1185">Reference proteome</keyword>
<accession>A0ABX3HT28</accession>
<organism evidence="3 4">
    <name type="scientific">Paenibacillus odorifer</name>
    <dbReference type="NCBI Taxonomy" id="189426"/>
    <lineage>
        <taxon>Bacteria</taxon>
        <taxon>Bacillati</taxon>
        <taxon>Bacillota</taxon>
        <taxon>Bacilli</taxon>
        <taxon>Bacillales</taxon>
        <taxon>Paenibacillaceae</taxon>
        <taxon>Paenibacillus</taxon>
    </lineage>
</organism>
<dbReference type="EMBL" id="MPTD01000004">
    <property type="protein sequence ID" value="OMD54164.1"/>
    <property type="molecule type" value="Genomic_DNA"/>
</dbReference>
<dbReference type="InterPro" id="IPR037923">
    <property type="entry name" value="HTH-like"/>
</dbReference>
<comment type="caution">
    <text evidence="3">The sequence shown here is derived from an EMBL/GenBank/DDBJ whole genome shotgun (WGS) entry which is preliminary data.</text>
</comment>
<protein>
    <recommendedName>
        <fullName evidence="2">AraC-type arabinose-binding/dimerisation domain-containing protein</fullName>
    </recommendedName>
</protein>
<dbReference type="Gene3D" id="2.60.120.10">
    <property type="entry name" value="Jelly Rolls"/>
    <property type="match status" value="1"/>
</dbReference>
<dbReference type="SUPFAM" id="SSF51215">
    <property type="entry name" value="Regulatory protein AraC"/>
    <property type="match status" value="1"/>
</dbReference>
<evidence type="ECO:0000259" key="2">
    <source>
        <dbReference type="Pfam" id="PF02311"/>
    </source>
</evidence>
<dbReference type="InterPro" id="IPR003313">
    <property type="entry name" value="AraC-bd"/>
</dbReference>
<name>A0ABX3HT28_9BACL</name>
<evidence type="ECO:0000256" key="1">
    <source>
        <dbReference type="ARBA" id="ARBA00023125"/>
    </source>
</evidence>
<gene>
    <name evidence="3" type="ORF">BSK51_08280</name>
</gene>
<evidence type="ECO:0000313" key="3">
    <source>
        <dbReference type="EMBL" id="OMD54164.1"/>
    </source>
</evidence>